<evidence type="ECO:0000259" key="3">
    <source>
        <dbReference type="Pfam" id="PF01743"/>
    </source>
</evidence>
<dbReference type="InterPro" id="IPR002646">
    <property type="entry name" value="PolA_pol_head_dom"/>
</dbReference>
<dbReference type="PANTHER" id="PTHR43051:SF1">
    <property type="entry name" value="POLYNUCLEOTIDE ADENYLYLTRANSFERASE FAMILY PROTEIN"/>
    <property type="match status" value="1"/>
</dbReference>
<comment type="similarity">
    <text evidence="2">Belongs to the tRNA nucleotidyltransferase/poly(A) polymerase family.</text>
</comment>
<gene>
    <name evidence="4" type="ORF">PNE09_03085</name>
</gene>
<dbReference type="SUPFAM" id="SSF81301">
    <property type="entry name" value="Nucleotidyltransferase"/>
    <property type="match status" value="1"/>
</dbReference>
<evidence type="ECO:0000313" key="5">
    <source>
        <dbReference type="Proteomes" id="UP001210809"/>
    </source>
</evidence>
<dbReference type="Pfam" id="PF01743">
    <property type="entry name" value="PolyA_pol"/>
    <property type="match status" value="1"/>
</dbReference>
<evidence type="ECO:0000256" key="1">
    <source>
        <dbReference type="ARBA" id="ARBA00022679"/>
    </source>
</evidence>
<proteinExistence type="inferred from homology"/>
<keyword evidence="2" id="KW-0694">RNA-binding</keyword>
<sequence>MAVKRQTLNIPEQALQVLKMLERAGNKAYFVGQCVAELLRGGSPMDYDIITTADFSEMLYVFRDMRIVSQNEDMSSVMVSSLGLVIQVSSYCGEIKDGKAVYTDNYIFDLVHRDFSAFAIAYHPRKGFRDPFDGMPCIKDGVITLKAIGEYPVVMWHENDLDENELTLKLEPKSSLVTNPFNMLTALELLGAENYEIDSVTADAIKADAPLLREADKHELSRRFTRILLTRNISSVMARFPEVFSAIEPELLKAQRYKERYYDSTLWEHISKSVEFAPPQADIRYAMLFHNVGIPDCRCRDSHGNTFFYGHGEYGRITAANFFEKYRVELKLHSDTDMLIESHDISITEDRTAVKRLLCEYSHEELKKLIKLRIADDTAKPTVHEGVIAMYRRTLTMLDDIIASGECYSISQLAIKENDLITHRLVANKAQARAVIESLYEAVLAEPSLNVAPILLDMVRKSVRR</sequence>
<dbReference type="GO" id="GO:0006396">
    <property type="term" value="P:RNA processing"/>
    <property type="evidence" value="ECO:0007669"/>
    <property type="project" value="InterPro"/>
</dbReference>
<feature type="domain" description="Poly A polymerase head" evidence="3">
    <location>
        <begin position="28"/>
        <end position="143"/>
    </location>
</feature>
<dbReference type="Gene3D" id="1.10.3090.10">
    <property type="entry name" value="cca-adding enzyme, domain 2"/>
    <property type="match status" value="1"/>
</dbReference>
<accession>A0AAW6CYR8</accession>
<evidence type="ECO:0000256" key="2">
    <source>
        <dbReference type="RuleBase" id="RU003953"/>
    </source>
</evidence>
<comment type="caution">
    <text evidence="4">The sequence shown here is derived from an EMBL/GenBank/DDBJ whole genome shotgun (WGS) entry which is preliminary data.</text>
</comment>
<dbReference type="Gene3D" id="3.30.460.10">
    <property type="entry name" value="Beta Polymerase, domain 2"/>
    <property type="match status" value="1"/>
</dbReference>
<dbReference type="Proteomes" id="UP001210809">
    <property type="component" value="Unassembled WGS sequence"/>
</dbReference>
<organism evidence="4 5">
    <name type="scientific">[Eubacterium] siraeum</name>
    <dbReference type="NCBI Taxonomy" id="39492"/>
    <lineage>
        <taxon>Bacteria</taxon>
        <taxon>Bacillati</taxon>
        <taxon>Bacillota</taxon>
        <taxon>Clostridia</taxon>
        <taxon>Eubacteriales</taxon>
        <taxon>Oscillospiraceae</taxon>
        <taxon>Oscillospiraceae incertae sedis</taxon>
    </lineage>
</organism>
<keyword evidence="1 2" id="KW-0808">Transferase</keyword>
<reference evidence="4" key="1">
    <citation type="submission" date="2023-01" db="EMBL/GenBank/DDBJ databases">
        <title>Human gut microbiome strain richness.</title>
        <authorList>
            <person name="Chen-Liaw A."/>
        </authorList>
    </citation>
    <scope>NUCLEOTIDE SEQUENCE</scope>
    <source>
        <strain evidence="4">1001283st1_G1_1001283B150217_161031</strain>
    </source>
</reference>
<name>A0AAW6CYR8_9FIRM</name>
<dbReference type="AlphaFoldDB" id="A0AAW6CYR8"/>
<evidence type="ECO:0000313" key="4">
    <source>
        <dbReference type="EMBL" id="MDB8003049.1"/>
    </source>
</evidence>
<dbReference type="SUPFAM" id="SSF81891">
    <property type="entry name" value="Poly A polymerase C-terminal region-like"/>
    <property type="match status" value="1"/>
</dbReference>
<protein>
    <recommendedName>
        <fullName evidence="3">Poly A polymerase head domain-containing protein</fullName>
    </recommendedName>
</protein>
<dbReference type="InterPro" id="IPR052191">
    <property type="entry name" value="tRNA_ntf/polyA_polymerase_I"/>
</dbReference>
<dbReference type="GO" id="GO:0003723">
    <property type="term" value="F:RNA binding"/>
    <property type="evidence" value="ECO:0007669"/>
    <property type="project" value="UniProtKB-KW"/>
</dbReference>
<dbReference type="GO" id="GO:0016779">
    <property type="term" value="F:nucleotidyltransferase activity"/>
    <property type="evidence" value="ECO:0007669"/>
    <property type="project" value="InterPro"/>
</dbReference>
<dbReference type="PANTHER" id="PTHR43051">
    <property type="entry name" value="POLYNUCLEOTIDE ADENYLYLTRANSFERASE FAMILY PROTEIN"/>
    <property type="match status" value="1"/>
</dbReference>
<dbReference type="InterPro" id="IPR043519">
    <property type="entry name" value="NT_sf"/>
</dbReference>
<dbReference type="EMBL" id="JAQLXW010000003">
    <property type="protein sequence ID" value="MDB8003049.1"/>
    <property type="molecule type" value="Genomic_DNA"/>
</dbReference>